<gene>
    <name evidence="1" type="ORF">M413DRAFT_386037</name>
</gene>
<dbReference type="HOGENOM" id="CLU_2097175_0_0_1"/>
<proteinExistence type="predicted"/>
<organism evidence="1 2">
    <name type="scientific">Hebeloma cylindrosporum</name>
    <dbReference type="NCBI Taxonomy" id="76867"/>
    <lineage>
        <taxon>Eukaryota</taxon>
        <taxon>Fungi</taxon>
        <taxon>Dikarya</taxon>
        <taxon>Basidiomycota</taxon>
        <taxon>Agaricomycotina</taxon>
        <taxon>Agaricomycetes</taxon>
        <taxon>Agaricomycetidae</taxon>
        <taxon>Agaricales</taxon>
        <taxon>Agaricineae</taxon>
        <taxon>Hymenogastraceae</taxon>
        <taxon>Hebeloma</taxon>
    </lineage>
</organism>
<dbReference type="EMBL" id="KN831775">
    <property type="protein sequence ID" value="KIM43666.1"/>
    <property type="molecule type" value="Genomic_DNA"/>
</dbReference>
<reference evidence="2" key="2">
    <citation type="submission" date="2015-01" db="EMBL/GenBank/DDBJ databases">
        <title>Evolutionary Origins and Diversification of the Mycorrhizal Mutualists.</title>
        <authorList>
            <consortium name="DOE Joint Genome Institute"/>
            <consortium name="Mycorrhizal Genomics Consortium"/>
            <person name="Kohler A."/>
            <person name="Kuo A."/>
            <person name="Nagy L.G."/>
            <person name="Floudas D."/>
            <person name="Copeland A."/>
            <person name="Barry K.W."/>
            <person name="Cichocki N."/>
            <person name="Veneault-Fourrey C."/>
            <person name="LaButti K."/>
            <person name="Lindquist E.A."/>
            <person name="Lipzen A."/>
            <person name="Lundell T."/>
            <person name="Morin E."/>
            <person name="Murat C."/>
            <person name="Riley R."/>
            <person name="Ohm R."/>
            <person name="Sun H."/>
            <person name="Tunlid A."/>
            <person name="Henrissat B."/>
            <person name="Grigoriev I.V."/>
            <person name="Hibbett D.S."/>
            <person name="Martin F."/>
        </authorList>
    </citation>
    <scope>NUCLEOTIDE SEQUENCE [LARGE SCALE GENOMIC DNA]</scope>
    <source>
        <strain evidence="2">h7</strain>
    </source>
</reference>
<evidence type="ECO:0000313" key="2">
    <source>
        <dbReference type="Proteomes" id="UP000053424"/>
    </source>
</evidence>
<evidence type="ECO:0000313" key="1">
    <source>
        <dbReference type="EMBL" id="KIM43666.1"/>
    </source>
</evidence>
<keyword evidence="2" id="KW-1185">Reference proteome</keyword>
<name>A0A0C3CIZ6_HEBCY</name>
<dbReference type="AlphaFoldDB" id="A0A0C3CIZ6"/>
<accession>A0A0C3CIZ6</accession>
<dbReference type="Proteomes" id="UP000053424">
    <property type="component" value="Unassembled WGS sequence"/>
</dbReference>
<protein>
    <submittedName>
        <fullName evidence="1">Uncharacterized protein</fullName>
    </submittedName>
</protein>
<sequence length="116" mass="13541">MLCVNMHHGAQGFLRWARFFYMKGHMYHTVGKKTRNKINSRKKVPTWKSHHRAILYAISFEESLSFTPVGWGAKRELIKVNRYNNMDEGDEGGNADQRRYENGPGAVAVVEWEGRW</sequence>
<reference evidence="1 2" key="1">
    <citation type="submission" date="2014-04" db="EMBL/GenBank/DDBJ databases">
        <authorList>
            <consortium name="DOE Joint Genome Institute"/>
            <person name="Kuo A."/>
            <person name="Gay G."/>
            <person name="Dore J."/>
            <person name="Kohler A."/>
            <person name="Nagy L.G."/>
            <person name="Floudas D."/>
            <person name="Copeland A."/>
            <person name="Barry K.W."/>
            <person name="Cichocki N."/>
            <person name="Veneault-Fourrey C."/>
            <person name="LaButti K."/>
            <person name="Lindquist E.A."/>
            <person name="Lipzen A."/>
            <person name="Lundell T."/>
            <person name="Morin E."/>
            <person name="Murat C."/>
            <person name="Sun H."/>
            <person name="Tunlid A."/>
            <person name="Henrissat B."/>
            <person name="Grigoriev I.V."/>
            <person name="Hibbett D.S."/>
            <person name="Martin F."/>
            <person name="Nordberg H.P."/>
            <person name="Cantor M.N."/>
            <person name="Hua S.X."/>
        </authorList>
    </citation>
    <scope>NUCLEOTIDE SEQUENCE [LARGE SCALE GENOMIC DNA]</scope>
    <source>
        <strain evidence="2">h7</strain>
    </source>
</reference>